<reference evidence="1 2" key="1">
    <citation type="journal article" date="2014" name="Nature">
        <title>The genome of the recently domesticated crop plant sugar beet (Beta vulgaris).</title>
        <authorList>
            <person name="Dohm J.C."/>
            <person name="Minoche A.E."/>
            <person name="Holtgrawe D."/>
            <person name="Capella-Gutierrez S."/>
            <person name="Zakrzewski F."/>
            <person name="Tafer H."/>
            <person name="Rupp O."/>
            <person name="Sorensen T.R."/>
            <person name="Stracke R."/>
            <person name="Reinhardt R."/>
            <person name="Goesmann A."/>
            <person name="Kraft T."/>
            <person name="Schulz B."/>
            <person name="Stadler P.F."/>
            <person name="Schmidt T."/>
            <person name="Gabaldon T."/>
            <person name="Lehrach H."/>
            <person name="Weisshaar B."/>
            <person name="Himmelbauer H."/>
        </authorList>
    </citation>
    <scope>NUCLEOTIDE SEQUENCE [LARGE SCALE GENOMIC DNA]</scope>
    <source>
        <tissue evidence="1">Taproot</tissue>
    </source>
</reference>
<protein>
    <submittedName>
        <fullName evidence="1">Uncharacterized protein</fullName>
    </submittedName>
</protein>
<accession>A0A0J8B685</accession>
<gene>
    <name evidence="1" type="ORF">BVRB_009520</name>
</gene>
<evidence type="ECO:0000313" key="1">
    <source>
        <dbReference type="EMBL" id="KMS95312.1"/>
    </source>
</evidence>
<sequence length="174" mass="19222">MAVLRVGNRLPTLCKTYETLNSDIKDIVDEAIDSNRDGSCLLRLLKIAEGIEEKNLNSLNGVIQVALDHFEIIDDTIDAYGFVFGNDIVMNPTLEDVLFLTGLPISGEALIPNYSRDPDAFRRVFGDEVVNNLGLTGTTCPLNKLDLIANDGTLDRERRLIAVLLKIIHCVIIP</sequence>
<dbReference type="Gramene" id="KMS95312">
    <property type="protein sequence ID" value="KMS95312"/>
    <property type="gene ID" value="BVRB_009520"/>
</dbReference>
<dbReference type="Proteomes" id="UP000035740">
    <property type="component" value="Unassembled WGS sequence"/>
</dbReference>
<proteinExistence type="predicted"/>
<dbReference type="AlphaFoldDB" id="A0A0J8B685"/>
<feature type="non-terminal residue" evidence="1">
    <location>
        <position position="174"/>
    </location>
</feature>
<evidence type="ECO:0000313" key="2">
    <source>
        <dbReference type="Proteomes" id="UP000035740"/>
    </source>
</evidence>
<name>A0A0J8B685_BETVV</name>
<organism evidence="1 2">
    <name type="scientific">Beta vulgaris subsp. vulgaris</name>
    <name type="common">Beet</name>
    <dbReference type="NCBI Taxonomy" id="3555"/>
    <lineage>
        <taxon>Eukaryota</taxon>
        <taxon>Viridiplantae</taxon>
        <taxon>Streptophyta</taxon>
        <taxon>Embryophyta</taxon>
        <taxon>Tracheophyta</taxon>
        <taxon>Spermatophyta</taxon>
        <taxon>Magnoliopsida</taxon>
        <taxon>eudicotyledons</taxon>
        <taxon>Gunneridae</taxon>
        <taxon>Pentapetalae</taxon>
        <taxon>Caryophyllales</taxon>
        <taxon>Chenopodiaceae</taxon>
        <taxon>Betoideae</taxon>
        <taxon>Beta</taxon>
    </lineage>
</organism>
<dbReference type="OrthoDB" id="1746428at2759"/>
<keyword evidence="2" id="KW-1185">Reference proteome</keyword>
<dbReference type="EMBL" id="KQ090488">
    <property type="protein sequence ID" value="KMS95312.1"/>
    <property type="molecule type" value="Genomic_DNA"/>
</dbReference>